<dbReference type="InterPro" id="IPR007111">
    <property type="entry name" value="NACHT_NTPase"/>
</dbReference>
<dbReference type="Gene3D" id="3.40.50.300">
    <property type="entry name" value="P-loop containing nucleotide triphosphate hydrolases"/>
    <property type="match status" value="1"/>
</dbReference>
<accession>A0A814FVZ7</accession>
<dbReference type="EMBL" id="CAJNOM010000075">
    <property type="protein sequence ID" value="CAF0990210.1"/>
    <property type="molecule type" value="Genomic_DNA"/>
</dbReference>
<name>A0A814FVZ7_9BILA</name>
<dbReference type="OrthoDB" id="10486043at2759"/>
<evidence type="ECO:0000313" key="2">
    <source>
        <dbReference type="EMBL" id="CAF0988036.1"/>
    </source>
</evidence>
<comment type="caution">
    <text evidence="3">The sequence shown here is derived from an EMBL/GenBank/DDBJ whole genome shotgun (WGS) entry which is preliminary data.</text>
</comment>
<dbReference type="SUPFAM" id="SSF52540">
    <property type="entry name" value="P-loop containing nucleoside triphosphate hydrolases"/>
    <property type="match status" value="1"/>
</dbReference>
<proteinExistence type="predicted"/>
<dbReference type="InterPro" id="IPR027417">
    <property type="entry name" value="P-loop_NTPase"/>
</dbReference>
<keyword evidence="4" id="KW-1185">Reference proteome</keyword>
<dbReference type="PROSITE" id="PS50837">
    <property type="entry name" value="NACHT"/>
    <property type="match status" value="1"/>
</dbReference>
<evidence type="ECO:0000313" key="3">
    <source>
        <dbReference type="EMBL" id="CAF0990210.1"/>
    </source>
</evidence>
<dbReference type="PANTHER" id="PTHR46844:SF1">
    <property type="entry name" value="SLR5058 PROTEIN"/>
    <property type="match status" value="1"/>
</dbReference>
<dbReference type="Pfam" id="PF05729">
    <property type="entry name" value="NACHT"/>
    <property type="match status" value="1"/>
</dbReference>
<evidence type="ECO:0000313" key="4">
    <source>
        <dbReference type="Proteomes" id="UP000663832"/>
    </source>
</evidence>
<dbReference type="Proteomes" id="UP000663877">
    <property type="component" value="Unassembled WGS sequence"/>
</dbReference>
<dbReference type="AlphaFoldDB" id="A0A814FVZ7"/>
<reference evidence="3" key="1">
    <citation type="submission" date="2021-02" db="EMBL/GenBank/DDBJ databases">
        <authorList>
            <person name="Nowell W R."/>
        </authorList>
    </citation>
    <scope>NUCLEOTIDE SEQUENCE</scope>
</reference>
<evidence type="ECO:0000259" key="1">
    <source>
        <dbReference type="PROSITE" id="PS50837"/>
    </source>
</evidence>
<feature type="domain" description="NACHT" evidence="1">
    <location>
        <begin position="296"/>
        <end position="424"/>
    </location>
</feature>
<organism evidence="3 4">
    <name type="scientific">Adineta steineri</name>
    <dbReference type="NCBI Taxonomy" id="433720"/>
    <lineage>
        <taxon>Eukaryota</taxon>
        <taxon>Metazoa</taxon>
        <taxon>Spiralia</taxon>
        <taxon>Gnathifera</taxon>
        <taxon>Rotifera</taxon>
        <taxon>Eurotatoria</taxon>
        <taxon>Bdelloidea</taxon>
        <taxon>Adinetida</taxon>
        <taxon>Adinetidae</taxon>
        <taxon>Adineta</taxon>
    </lineage>
</organism>
<dbReference type="Proteomes" id="UP000663832">
    <property type="component" value="Unassembled WGS sequence"/>
</dbReference>
<protein>
    <recommendedName>
        <fullName evidence="1">NACHT domain-containing protein</fullName>
    </recommendedName>
</protein>
<sequence>MDAIGSAAIHQEEFQLVMKRLTNIAKILNTQESSIDDDAMKRVLPNLEITIKALRICLEEDHKFEISSTNKSQKLKYDQRHIQTVLFDALERLLSHEADLIKDPEPRAKLLSEGYFEQQMLRRKIFEKELKLREEAAKVDASKTCKELLFQLHQEHGYIITSYLEQCLILHGTVPVAGLDAAVVGNVVARFYGVTPAQQGAFEQNWRSFQMPLEHCSIQVRADQSTSFERKAARQMLMDDKLDLFFNFKHKHSQGGTWVRRLLNAPYMPTMVKRDRFQLEDKGDSFEISDVLRKHRWIVILGDPGSGKTTFVRWLMLQYAQAFRDGQDELIFGFTRMPILIRIGEFAEALAENNSLTLFDYIGHHKWFGKPVLPPNMINSSTAGQISRALQDYVKKGQALIILDGLDEIPASEQRSALVNLVEKFVDEHVKTPLFGSALDNLHAMHLNDNPSQSGGNQLLITSRIVGYHAAPVTGHFSHFIIKHMDQDSMKAFVDFWFHAVHMKIIDLLKLIDSQIPAGEYTWIRHARMLKTELDNNDNVGLLELASNALLITVICGIAFGSKEMSLPKQRILLYSETVNSMLLAWNNKGSSINEGKLVSILGDIAEHIHQNSSSGLIEEEDLKKICALSIRSYENMQNPTADDLKRFDNEALQFAQIIRDDVGILAARGESMYGFLHLTFQEYFASLNLTNKQKLKHKSNSAGLTDVQLIAQSLHQHIYDPRFRVILSLAFGKLSLNQKKGYFDSICSAFLSESRAANFFVPLAPLLLISCGNDLSQPLSSDVLFDVLDLLLVAAGRDNWYSTSPNLFTQLLKSVDKLPDASVTDFIHRFLSQHLSQKPPYYGDINTYDPQSTTFEFYGNFSFSVVSDNTTDVFCFEPGPVAVMNNTYSTIFMPLQCHAEISRLLLLKYDLQKKTYAQSSWYLKTGTFYYLYYDSHRQRLFGLRDVYTPTYIMEEYNTTTLEVIQEYTRQNGTQYGFACQGCSVFNPDENWIVEIRIVSAGQHYDAYYMKMDLNLVGKKQDIVTEFQKLPEFVEPYTMTYDIKTKLVLVTWKHGTIFTDTMMIYINPYTGKLHNEASLLKTPFGWFVQSVQALFDESTRQILFLIQQSDLQQIQISVWAITVEFDTMKIIEKKQVNALAGLQAWTFFKTEKKSNS</sequence>
<dbReference type="EMBL" id="CAJNOI010000066">
    <property type="protein sequence ID" value="CAF0988036.1"/>
    <property type="molecule type" value="Genomic_DNA"/>
</dbReference>
<gene>
    <name evidence="2" type="ORF">BJG266_LOCUS15237</name>
    <name evidence="3" type="ORF">QVE165_LOCUS14352</name>
</gene>
<dbReference type="PANTHER" id="PTHR46844">
    <property type="entry name" value="SLR5058 PROTEIN"/>
    <property type="match status" value="1"/>
</dbReference>